<accession>A0A2T0PUJ0</accession>
<reference evidence="6 7" key="1">
    <citation type="submission" date="2018-03" db="EMBL/GenBank/DDBJ databases">
        <title>Genomic Encyclopedia of Archaeal and Bacterial Type Strains, Phase II (KMG-II): from individual species to whole genera.</title>
        <authorList>
            <person name="Goeker M."/>
        </authorList>
    </citation>
    <scope>NUCLEOTIDE SEQUENCE [LARGE SCALE GENOMIC DNA]</scope>
    <source>
        <strain evidence="6 7">DSM 45601</strain>
    </source>
</reference>
<evidence type="ECO:0000256" key="1">
    <source>
        <dbReference type="ARBA" id="ARBA00022763"/>
    </source>
</evidence>
<dbReference type="AlphaFoldDB" id="A0A2T0PUJ0"/>
<dbReference type="SMART" id="SM00986">
    <property type="entry name" value="UDG"/>
    <property type="match status" value="1"/>
</dbReference>
<dbReference type="EMBL" id="PVZC01000010">
    <property type="protein sequence ID" value="PRX92396.1"/>
    <property type="molecule type" value="Genomic_DNA"/>
</dbReference>
<dbReference type="CDD" id="cd10028">
    <property type="entry name" value="UDG-F2_TDG_MUG"/>
    <property type="match status" value="1"/>
</dbReference>
<dbReference type="Proteomes" id="UP000237846">
    <property type="component" value="Unassembled WGS sequence"/>
</dbReference>
<dbReference type="Gene3D" id="3.40.470.10">
    <property type="entry name" value="Uracil-DNA glycosylase-like domain"/>
    <property type="match status" value="1"/>
</dbReference>
<dbReference type="InterPro" id="IPR015637">
    <property type="entry name" value="MUG/TDG"/>
</dbReference>
<dbReference type="InterPro" id="IPR005122">
    <property type="entry name" value="Uracil-DNA_glycosylase-like"/>
</dbReference>
<sequence>MVEHGGTRRPAPRTRSASGRVAAVARPTEAELQAALHRTVPDIVGPGLDVLFCGINPGRHSALTGRHFAGPGNRFWPALCASGWTPRVLRPDEMGLLPRYGIGITNIVPRATAQASELSREELRAGGEALAARVERLRPRVLAVLGMTAYRQAFGRPSAPAGPQDERVGGAPVWVLPNPSGLNASWPLPRIAAALAEVREAVGRPPAEPDQPGDARAPG</sequence>
<feature type="domain" description="Uracil-DNA glycosylase-like" evidence="5">
    <location>
        <begin position="41"/>
        <end position="196"/>
    </location>
</feature>
<name>A0A2T0PUJ0_9ACTN</name>
<evidence type="ECO:0000313" key="6">
    <source>
        <dbReference type="EMBL" id="PRX92396.1"/>
    </source>
</evidence>
<keyword evidence="3" id="KW-0234">DNA repair</keyword>
<evidence type="ECO:0000256" key="3">
    <source>
        <dbReference type="ARBA" id="ARBA00023204"/>
    </source>
</evidence>
<organism evidence="6 7">
    <name type="scientific">Allonocardiopsis opalescens</name>
    <dbReference type="NCBI Taxonomy" id="1144618"/>
    <lineage>
        <taxon>Bacteria</taxon>
        <taxon>Bacillati</taxon>
        <taxon>Actinomycetota</taxon>
        <taxon>Actinomycetes</taxon>
        <taxon>Streptosporangiales</taxon>
        <taxon>Allonocardiopsis</taxon>
    </lineage>
</organism>
<dbReference type="GO" id="GO:0004844">
    <property type="term" value="F:uracil DNA N-glycosylase activity"/>
    <property type="evidence" value="ECO:0007669"/>
    <property type="project" value="TreeGrafter"/>
</dbReference>
<evidence type="ECO:0000256" key="2">
    <source>
        <dbReference type="ARBA" id="ARBA00022801"/>
    </source>
</evidence>
<gene>
    <name evidence="6" type="ORF">CLV72_110156</name>
</gene>
<dbReference type="PANTHER" id="PTHR12159:SF9">
    <property type="entry name" value="G_T MISMATCH-SPECIFIC THYMINE DNA GLYCOSYLASE"/>
    <property type="match status" value="1"/>
</dbReference>
<dbReference type="GO" id="GO:0008263">
    <property type="term" value="F:pyrimidine-specific mismatch base pair DNA N-glycosylase activity"/>
    <property type="evidence" value="ECO:0007669"/>
    <property type="project" value="TreeGrafter"/>
</dbReference>
<evidence type="ECO:0000259" key="5">
    <source>
        <dbReference type="SMART" id="SM00986"/>
    </source>
</evidence>
<dbReference type="SUPFAM" id="SSF52141">
    <property type="entry name" value="Uracil-DNA glycosylase-like"/>
    <property type="match status" value="1"/>
</dbReference>
<dbReference type="GO" id="GO:0006285">
    <property type="term" value="P:base-excision repair, AP site formation"/>
    <property type="evidence" value="ECO:0007669"/>
    <property type="project" value="InterPro"/>
</dbReference>
<dbReference type="PANTHER" id="PTHR12159">
    <property type="entry name" value="G/T AND G/U MISMATCH-SPECIFIC DNA GLYCOSYLASE"/>
    <property type="match status" value="1"/>
</dbReference>
<comment type="caution">
    <text evidence="6">The sequence shown here is derived from an EMBL/GenBank/DDBJ whole genome shotgun (WGS) entry which is preliminary data.</text>
</comment>
<keyword evidence="7" id="KW-1185">Reference proteome</keyword>
<proteinExistence type="predicted"/>
<protein>
    <submittedName>
        <fullName evidence="6">G/U mismatch-specific uracil-DNA glycosylase</fullName>
    </submittedName>
</protein>
<feature type="region of interest" description="Disordered" evidence="4">
    <location>
        <begin position="1"/>
        <end position="20"/>
    </location>
</feature>
<dbReference type="InterPro" id="IPR036895">
    <property type="entry name" value="Uracil-DNA_glycosylase-like_sf"/>
</dbReference>
<dbReference type="SMART" id="SM00987">
    <property type="entry name" value="UreE_C"/>
    <property type="match status" value="1"/>
</dbReference>
<keyword evidence="1" id="KW-0227">DNA damage</keyword>
<evidence type="ECO:0000256" key="4">
    <source>
        <dbReference type="SAM" id="MobiDB-lite"/>
    </source>
</evidence>
<dbReference type="Pfam" id="PF03167">
    <property type="entry name" value="UDG"/>
    <property type="match status" value="1"/>
</dbReference>
<dbReference type="NCBIfam" id="NF007570">
    <property type="entry name" value="PRK10201.1"/>
    <property type="match status" value="1"/>
</dbReference>
<keyword evidence="2" id="KW-0378">Hydrolase</keyword>
<evidence type="ECO:0000313" key="7">
    <source>
        <dbReference type="Proteomes" id="UP000237846"/>
    </source>
</evidence>